<keyword evidence="2" id="KW-1185">Reference proteome</keyword>
<comment type="caution">
    <text evidence="1">The sequence shown here is derived from an EMBL/GenBank/DDBJ whole genome shotgun (WGS) entry which is preliminary data.</text>
</comment>
<dbReference type="GO" id="GO:0004364">
    <property type="term" value="F:glutathione transferase activity"/>
    <property type="evidence" value="ECO:0007669"/>
    <property type="project" value="TreeGrafter"/>
</dbReference>
<protein>
    <submittedName>
        <fullName evidence="1">Uncharacterized protein</fullName>
    </submittedName>
</protein>
<dbReference type="PANTHER" id="PTHR42943">
    <property type="entry name" value="GLUTATHIONE S-TRANSFERASE KAPPA"/>
    <property type="match status" value="1"/>
</dbReference>
<proteinExistence type="predicted"/>
<dbReference type="InterPro" id="IPR051924">
    <property type="entry name" value="GST_Kappa/NadH"/>
</dbReference>
<dbReference type="Gene3D" id="3.40.30.10">
    <property type="entry name" value="Glutaredoxin"/>
    <property type="match status" value="1"/>
</dbReference>
<evidence type="ECO:0000313" key="2">
    <source>
        <dbReference type="Proteomes" id="UP000440096"/>
    </source>
</evidence>
<accession>A0A6N7YTJ9</accession>
<name>A0A6N7YTJ9_9PSEU</name>
<dbReference type="Pfam" id="PF22234">
    <property type="entry name" value="Rv2466c-like"/>
    <property type="match status" value="1"/>
</dbReference>
<organism evidence="1 2">
    <name type="scientific">Amycolatopsis pithecellobii</name>
    <dbReference type="NCBI Taxonomy" id="664692"/>
    <lineage>
        <taxon>Bacteria</taxon>
        <taxon>Bacillati</taxon>
        <taxon>Actinomycetota</taxon>
        <taxon>Actinomycetes</taxon>
        <taxon>Pseudonocardiales</taxon>
        <taxon>Pseudonocardiaceae</taxon>
        <taxon>Amycolatopsis</taxon>
    </lineage>
</organism>
<dbReference type="AlphaFoldDB" id="A0A6N7YTJ9"/>
<dbReference type="GO" id="GO:0006749">
    <property type="term" value="P:glutathione metabolic process"/>
    <property type="evidence" value="ECO:0007669"/>
    <property type="project" value="TreeGrafter"/>
</dbReference>
<dbReference type="PANTHER" id="PTHR42943:SF2">
    <property type="entry name" value="GLUTATHIONE S-TRANSFERASE KAPPA 1"/>
    <property type="match status" value="1"/>
</dbReference>
<gene>
    <name evidence="1" type="ORF">GKO32_14945</name>
</gene>
<dbReference type="EMBL" id="WMBA01000019">
    <property type="protein sequence ID" value="MTD55268.1"/>
    <property type="molecule type" value="Genomic_DNA"/>
</dbReference>
<dbReference type="RefSeq" id="WP_154757469.1">
    <property type="nucleotide sequence ID" value="NZ_WMBA01000019.1"/>
</dbReference>
<dbReference type="GO" id="GO:0004602">
    <property type="term" value="F:glutathione peroxidase activity"/>
    <property type="evidence" value="ECO:0007669"/>
    <property type="project" value="TreeGrafter"/>
</dbReference>
<dbReference type="SUPFAM" id="SSF52833">
    <property type="entry name" value="Thioredoxin-like"/>
    <property type="match status" value="1"/>
</dbReference>
<dbReference type="Proteomes" id="UP000440096">
    <property type="component" value="Unassembled WGS sequence"/>
</dbReference>
<sequence>MTGTVPETSTRLAEAAVAELVRKAPTTVDFHMDVLCPFAFQTARWLRNVREQTGLTINWRFFSLEEVNRVEGKKHPWEREWTYGWSMMRIGAYLRRTDMSLVDKWFETAGWALHVDGHRPHDPAVARHLLTRIGVDADVVDKAIADPTTHDEVKADHERVINAGGFGVPSMFFGDQLLFGPVVMDPPTGAAALRLWYATTAWLEFPHLYETQRPKTKQDDDFIARTIRPYLEARDWTSINRGEVIDFGEHDPKNRKADR</sequence>
<dbReference type="OrthoDB" id="4125991at2"/>
<dbReference type="InterPro" id="IPR036249">
    <property type="entry name" value="Thioredoxin-like_sf"/>
</dbReference>
<evidence type="ECO:0000313" key="1">
    <source>
        <dbReference type="EMBL" id="MTD55268.1"/>
    </source>
</evidence>
<dbReference type="InterPro" id="IPR053977">
    <property type="entry name" value="Rv2466c-like"/>
</dbReference>
<reference evidence="1 2" key="1">
    <citation type="submission" date="2019-11" db="EMBL/GenBank/DDBJ databases">
        <title>Draft genome of Amycolatopsis RM579.</title>
        <authorList>
            <person name="Duangmal K."/>
            <person name="Mingma R."/>
        </authorList>
    </citation>
    <scope>NUCLEOTIDE SEQUENCE [LARGE SCALE GENOMIC DNA]</scope>
    <source>
        <strain evidence="1 2">RM579</strain>
    </source>
</reference>